<evidence type="ECO:0000259" key="12">
    <source>
        <dbReference type="SMART" id="SM00806"/>
    </source>
</evidence>
<keyword evidence="3 11" id="KW-1133">Transmembrane helix</keyword>
<feature type="transmembrane region" description="Helical" evidence="11">
    <location>
        <begin position="1349"/>
        <end position="1371"/>
    </location>
</feature>
<feature type="compositionally biased region" description="Polar residues" evidence="10">
    <location>
        <begin position="461"/>
        <end position="479"/>
    </location>
</feature>
<dbReference type="GO" id="GO:0051286">
    <property type="term" value="C:cell tip"/>
    <property type="evidence" value="ECO:0007669"/>
    <property type="project" value="TreeGrafter"/>
</dbReference>
<evidence type="ECO:0000256" key="7">
    <source>
        <dbReference type="ARBA" id="ARBA00023288"/>
    </source>
</evidence>
<keyword evidence="2 11" id="KW-0812">Transmembrane</keyword>
<dbReference type="InterPro" id="IPR001594">
    <property type="entry name" value="Palmitoyltrfase_DHHC"/>
</dbReference>
<feature type="compositionally biased region" description="Basic and acidic residues" evidence="10">
    <location>
        <begin position="1084"/>
        <end position="1101"/>
    </location>
</feature>
<dbReference type="EMBL" id="VDEP01000407">
    <property type="protein sequence ID" value="KAA1088207.1"/>
    <property type="molecule type" value="Genomic_DNA"/>
</dbReference>
<name>A0A5B0NG62_PUCGR</name>
<evidence type="ECO:0000256" key="3">
    <source>
        <dbReference type="ARBA" id="ARBA00022989"/>
    </source>
</evidence>
<feature type="region of interest" description="Disordered" evidence="10">
    <location>
        <begin position="654"/>
        <end position="730"/>
    </location>
</feature>
<comment type="subcellular location">
    <subcellularLocation>
        <location evidence="1">Membrane</location>
        <topology evidence="1">Multi-pass membrane protein</topology>
    </subcellularLocation>
</comment>
<dbReference type="GO" id="GO:0016020">
    <property type="term" value="C:membrane"/>
    <property type="evidence" value="ECO:0007669"/>
    <property type="project" value="UniProtKB-SubCell"/>
</dbReference>
<feature type="transmembrane region" description="Helical" evidence="11">
    <location>
        <begin position="1301"/>
        <end position="1320"/>
    </location>
</feature>
<evidence type="ECO:0000256" key="2">
    <source>
        <dbReference type="ARBA" id="ARBA00022692"/>
    </source>
</evidence>
<evidence type="ECO:0000313" key="14">
    <source>
        <dbReference type="Proteomes" id="UP000325313"/>
    </source>
</evidence>
<comment type="caution">
    <text evidence="13">The sequence shown here is derived from an EMBL/GenBank/DDBJ whole genome shotgun (WGS) entry which is preliminary data.</text>
</comment>
<feature type="compositionally biased region" description="Polar residues" evidence="10">
    <location>
        <begin position="287"/>
        <end position="307"/>
    </location>
</feature>
<dbReference type="Pfam" id="PF23153">
    <property type="entry name" value="Aip3p_Bud6_N"/>
    <property type="match status" value="1"/>
</dbReference>
<evidence type="ECO:0000256" key="11">
    <source>
        <dbReference type="SAM" id="Phobius"/>
    </source>
</evidence>
<evidence type="ECO:0000256" key="9">
    <source>
        <dbReference type="SAM" id="Coils"/>
    </source>
</evidence>
<dbReference type="GO" id="GO:0005737">
    <property type="term" value="C:cytoplasm"/>
    <property type="evidence" value="ECO:0007669"/>
    <property type="project" value="TreeGrafter"/>
</dbReference>
<evidence type="ECO:0000256" key="10">
    <source>
        <dbReference type="SAM" id="MobiDB-lite"/>
    </source>
</evidence>
<dbReference type="InterPro" id="IPR056279">
    <property type="entry name" value="Aip3p_Bud6_N"/>
</dbReference>
<feature type="compositionally biased region" description="Low complexity" evidence="10">
    <location>
        <begin position="44"/>
        <end position="64"/>
    </location>
</feature>
<protein>
    <submittedName>
        <fullName evidence="13">Bud site selection protein 6</fullName>
    </submittedName>
</protein>
<dbReference type="Proteomes" id="UP000325313">
    <property type="component" value="Unassembled WGS sequence"/>
</dbReference>
<feature type="compositionally biased region" description="Low complexity" evidence="10">
    <location>
        <begin position="15"/>
        <end position="31"/>
    </location>
</feature>
<keyword evidence="7" id="KW-0449">Lipoprotein</keyword>
<accession>A0A5B0NG62</accession>
<evidence type="ECO:0000256" key="6">
    <source>
        <dbReference type="ARBA" id="ARBA00023139"/>
    </source>
</evidence>
<feature type="region of interest" description="Disordered" evidence="10">
    <location>
        <begin position="1052"/>
        <end position="1164"/>
    </location>
</feature>
<sequence length="1540" mass="169548">MSFPAISYSPQPRRTGSVSSNSNLTTTNNPTAPAPPPPAPAGPAGPRASGSSSHSTRSSTTTNPVNPFNSSHMESTVTRLLVATKQLLESLTDWSQGKIDEGGVSDIYVRLGNEFNAASLAFTKEGINMSDLNSVPDDLRACLEAALSEEASPITLDQHLPQIRQIVVHLLQGLKVKQAKWRAAKRQHDHEASSSYTNRPGSVREHGIPPDRPPLPHPSIRSGPRSLHATRSREDLRRAAVVSTSSHSDHHRSQPLRATSPGPSHSRSIGPSDHPNILKSSDPLPGTRSSYDNPSSGPSVPSKSRMSPVSRAVRSVNDFSERLRGNKVSPPPPAPPPPPPIPPQFDPSRSQSRRHDNIPIPPTPRSPRSESSNQAQASSLEALRKADMLQRRASKRFSTYTYNKIAATASPHKRSGESQNNLVPNVPALPRSPNSMNFLLPRDDIESARETSQAGRELLRASSSQRSQDGQSANDNAGSGSRPGSRATEVDDSFDQARDHISTIAEETQQSIRINPITPESTNKFSNFISTSPRHKNHVGSSANLSEHPCTIFLQLGRDVKKAKLDSTPTIGSLRVLFMDRFQFNPGSDNFPEIYLRDPQSGVQYQLEDMSEVKDRVVLSLNIDALDQVKTHIDSGLSTLAREIKDLKSTITTLRRQSIPPPPLSSATALKVSSRPATPIKSATESQFKQTARQVMKSSETTAESGTQKTEQPVESGSPRPPDSASSSSDLRLQQLNGTFKNQYGEVQALRRDLGILRQLYGTFAGETKSLLAGLRSQAEAVKQAATAKVASSRTFIDAGKVKLETQSQDLVTKVESLQDTVEDLKQDVTNRKMKPKPSAMVTVSQSIQTVKAELEQLTNHITTIKPAWKKSWEDELQNIVDEQQLLNYQEDLIKDLKEDLEAVSNLFGHVEHYLDARKVSKVRPKEFIPILSPTTSTGGLPSDPRGGLETVLMQVKGLEPNQESRLKAIEAAEKLRAKNLEEVQKENEFAQELAGFVGNKKLKMTGGHEEIERMRKIKSEATLKSIATSKTSVDHNNNKDTTSPLEIISESGPAESLSNPEPSTDPGPPPPTNDELLPVDTPTDEHLEKTEKDEEDRKAEDEPDQPIVDPPSPAENKDLNDEEGGGTNELESNLDGGQDDAADKLDAGERDQSVPQDTGLPLPYLLETSPSEYHRWIKLYRLFFVAQLSLAVGWYLAVYFNLFTSASGYRSTTGLIRATYSIRRTSPSIFQKIVDQSIVYQCVDQVGSPLRCAICNDQIVPVRARHCQDCGICVPGFDHHCVWFAQCISLTSTLKPFIQVLILGASTLLAAAVSVYPIVFQHIRQVIRLTWSNRSSGDTLRRIWWGRWWGWAGGPVYRYMGGLCLGYIYYPEISLRESTNAHGDGSKTHPRRKTMLDEPTLSALLITAAGTMVLLVMLAMITIVFKNNILNGLSTIEIERARRWKSSPRDAGLKLWVPLPASLGQPRGKVVVVPHGLPIFDLGPRLNFQLIMGEKVWHWFVPWKTSGTPDGVEWPISDHWMSYLRSLDAYNEDEVSPPG</sequence>
<reference evidence="13 14" key="1">
    <citation type="submission" date="2019-05" db="EMBL/GenBank/DDBJ databases">
        <title>Emergence of the Ug99 lineage of the wheat stem rust pathogen through somatic hybridization.</title>
        <authorList>
            <person name="Li F."/>
            <person name="Upadhyaya N.M."/>
            <person name="Sperschneider J."/>
            <person name="Matny O."/>
            <person name="Nguyen-Phuc H."/>
            <person name="Mago R."/>
            <person name="Raley C."/>
            <person name="Miller M.E."/>
            <person name="Silverstein K.A.T."/>
            <person name="Henningsen E."/>
            <person name="Hirsch C.D."/>
            <person name="Visser B."/>
            <person name="Pretorius Z.A."/>
            <person name="Steffenson B.J."/>
            <person name="Schwessinger B."/>
            <person name="Dodds P.N."/>
            <person name="Figueroa M."/>
        </authorList>
    </citation>
    <scope>NUCLEOTIDE SEQUENCE [LARGE SCALE GENOMIC DNA]</scope>
    <source>
        <strain evidence="13 14">Ug99</strain>
    </source>
</reference>
<feature type="coiled-coil region" evidence="9">
    <location>
        <begin position="801"/>
        <end position="835"/>
    </location>
</feature>
<comment type="catalytic activity">
    <reaction evidence="8">
        <text>L-cysteinyl-[protein] + hexadecanoyl-CoA = S-hexadecanoyl-L-cysteinyl-[protein] + CoA</text>
        <dbReference type="Rhea" id="RHEA:36683"/>
        <dbReference type="Rhea" id="RHEA-COMP:10131"/>
        <dbReference type="Rhea" id="RHEA-COMP:11032"/>
        <dbReference type="ChEBI" id="CHEBI:29950"/>
        <dbReference type="ChEBI" id="CHEBI:57287"/>
        <dbReference type="ChEBI" id="CHEBI:57379"/>
        <dbReference type="ChEBI" id="CHEBI:74151"/>
        <dbReference type="EC" id="2.3.1.225"/>
    </reaction>
</comment>
<dbReference type="Pfam" id="PF01529">
    <property type="entry name" value="DHHC"/>
    <property type="match status" value="1"/>
</dbReference>
<gene>
    <name evidence="13" type="primary">BUD6_2</name>
    <name evidence="13" type="ORF">PGTUg99_025787</name>
</gene>
<feature type="region of interest" description="Disordered" evidence="10">
    <location>
        <begin position="1"/>
        <end position="71"/>
    </location>
</feature>
<feature type="compositionally biased region" description="Pro residues" evidence="10">
    <location>
        <begin position="329"/>
        <end position="345"/>
    </location>
</feature>
<dbReference type="InterPro" id="IPR005613">
    <property type="entry name" value="AIP3_C"/>
</dbReference>
<evidence type="ECO:0000256" key="4">
    <source>
        <dbReference type="ARBA" id="ARBA00023054"/>
    </source>
</evidence>
<keyword evidence="4 9" id="KW-0175">Coiled coil</keyword>
<dbReference type="PANTHER" id="PTHR22741">
    <property type="entry name" value="P140CAP/SNIP-RELATED"/>
    <property type="match status" value="1"/>
</dbReference>
<feature type="compositionally biased region" description="Polar residues" evidence="10">
    <location>
        <begin position="681"/>
        <end position="715"/>
    </location>
</feature>
<dbReference type="InterPro" id="IPR051825">
    <property type="entry name" value="SRCIN1"/>
</dbReference>
<dbReference type="SMART" id="SM00806">
    <property type="entry name" value="AIP3"/>
    <property type="match status" value="1"/>
</dbReference>
<dbReference type="Pfam" id="PF03915">
    <property type="entry name" value="AIP3"/>
    <property type="match status" value="1"/>
</dbReference>
<dbReference type="GO" id="GO:0005519">
    <property type="term" value="F:cytoskeletal regulatory protein binding"/>
    <property type="evidence" value="ECO:0007669"/>
    <property type="project" value="InterPro"/>
</dbReference>
<organism evidence="13 14">
    <name type="scientific">Puccinia graminis f. sp. tritici</name>
    <dbReference type="NCBI Taxonomy" id="56615"/>
    <lineage>
        <taxon>Eukaryota</taxon>
        <taxon>Fungi</taxon>
        <taxon>Dikarya</taxon>
        <taxon>Basidiomycota</taxon>
        <taxon>Pucciniomycotina</taxon>
        <taxon>Pucciniomycetes</taxon>
        <taxon>Pucciniales</taxon>
        <taxon>Pucciniaceae</taxon>
        <taxon>Puccinia</taxon>
    </lineage>
</organism>
<keyword evidence="5 11" id="KW-0472">Membrane</keyword>
<dbReference type="GO" id="GO:0019706">
    <property type="term" value="F:protein-cysteine S-palmitoyltransferase activity"/>
    <property type="evidence" value="ECO:0007669"/>
    <property type="project" value="UniProtKB-EC"/>
</dbReference>
<feature type="transmembrane region" description="Helical" evidence="11">
    <location>
        <begin position="1402"/>
        <end position="1426"/>
    </location>
</feature>
<evidence type="ECO:0000256" key="8">
    <source>
        <dbReference type="ARBA" id="ARBA00048048"/>
    </source>
</evidence>
<evidence type="ECO:0000313" key="13">
    <source>
        <dbReference type="EMBL" id="KAA1088207.1"/>
    </source>
</evidence>
<dbReference type="GO" id="GO:0030010">
    <property type="term" value="P:establishment of cell polarity"/>
    <property type="evidence" value="ECO:0007669"/>
    <property type="project" value="TreeGrafter"/>
</dbReference>
<feature type="compositionally biased region" description="Pro residues" evidence="10">
    <location>
        <begin position="1064"/>
        <end position="1073"/>
    </location>
</feature>
<feature type="compositionally biased region" description="Basic and acidic residues" evidence="10">
    <location>
        <begin position="1142"/>
        <end position="1153"/>
    </location>
</feature>
<feature type="domain" description="Actin interacting protein 3 C-terminal" evidence="12">
    <location>
        <begin position="553"/>
        <end position="1021"/>
    </location>
</feature>
<dbReference type="PANTHER" id="PTHR22741:SF10">
    <property type="entry name" value="COILED-COIL DOMAIN-CONTAINING PROTEIN CG32809"/>
    <property type="match status" value="1"/>
</dbReference>
<evidence type="ECO:0000256" key="5">
    <source>
        <dbReference type="ARBA" id="ARBA00023136"/>
    </source>
</evidence>
<feature type="compositionally biased region" description="Pro residues" evidence="10">
    <location>
        <begin position="32"/>
        <end position="43"/>
    </location>
</feature>
<feature type="region of interest" description="Disordered" evidence="10">
    <location>
        <begin position="182"/>
        <end position="492"/>
    </location>
</feature>
<proteinExistence type="predicted"/>
<dbReference type="PROSITE" id="PS50216">
    <property type="entry name" value="DHHC"/>
    <property type="match status" value="1"/>
</dbReference>
<keyword evidence="6" id="KW-0564">Palmitate</keyword>
<dbReference type="InterPro" id="IPR022782">
    <property type="entry name" value="AIP3-like_C"/>
</dbReference>
<evidence type="ECO:0000256" key="1">
    <source>
        <dbReference type="ARBA" id="ARBA00004141"/>
    </source>
</evidence>
<dbReference type="Gene3D" id="1.20.58.1540">
    <property type="entry name" value="Actin interacting protein 3, C-terminal domain"/>
    <property type="match status" value="1"/>
</dbReference>